<name>A0A0K2H2K7_9CORY</name>
<dbReference type="GO" id="GO:0016887">
    <property type="term" value="F:ATP hydrolysis activity"/>
    <property type="evidence" value="ECO:0007669"/>
    <property type="project" value="InterPro"/>
</dbReference>
<dbReference type="CDD" id="cd03225">
    <property type="entry name" value="ABC_cobalt_CbiO_domain1"/>
    <property type="match status" value="1"/>
</dbReference>
<dbReference type="PATRIC" id="fig|1408189.4.peg.2321"/>
<dbReference type="AlphaFoldDB" id="A0A0K2H2K7"/>
<evidence type="ECO:0000256" key="1">
    <source>
        <dbReference type="ARBA" id="ARBA00004202"/>
    </source>
</evidence>
<dbReference type="GO" id="GO:0005524">
    <property type="term" value="F:ATP binding"/>
    <property type="evidence" value="ECO:0007669"/>
    <property type="project" value="UniProtKB-KW"/>
</dbReference>
<dbReference type="PROSITE" id="PS50893">
    <property type="entry name" value="ABC_TRANSPORTER_2"/>
    <property type="match status" value="2"/>
</dbReference>
<evidence type="ECO:0000256" key="5">
    <source>
        <dbReference type="ARBA" id="ARBA00022737"/>
    </source>
</evidence>
<evidence type="ECO:0000313" key="12">
    <source>
        <dbReference type="EMBL" id="ALA68193.1"/>
    </source>
</evidence>
<feature type="domain" description="ABC transporter" evidence="11">
    <location>
        <begin position="19"/>
        <end position="268"/>
    </location>
</feature>
<dbReference type="SUPFAM" id="SSF52540">
    <property type="entry name" value="P-loop containing nucleoside triphosphate hydrolases"/>
    <property type="match status" value="2"/>
</dbReference>
<evidence type="ECO:0000259" key="11">
    <source>
        <dbReference type="PROSITE" id="PS50893"/>
    </source>
</evidence>
<comment type="similarity">
    <text evidence="2">Belongs to the ABC transporter superfamily.</text>
</comment>
<dbReference type="GO" id="GO:0043190">
    <property type="term" value="C:ATP-binding cassette (ABC) transporter complex"/>
    <property type="evidence" value="ECO:0007669"/>
    <property type="project" value="TreeGrafter"/>
</dbReference>
<evidence type="ECO:0000313" key="13">
    <source>
        <dbReference type="Proteomes" id="UP000058446"/>
    </source>
</evidence>
<dbReference type="Gene3D" id="3.40.50.300">
    <property type="entry name" value="P-loop containing nucleotide triphosphate hydrolases"/>
    <property type="match status" value="2"/>
</dbReference>
<dbReference type="STRING" id="1408189.CLAC_11495"/>
<evidence type="ECO:0000256" key="8">
    <source>
        <dbReference type="ARBA" id="ARBA00022967"/>
    </source>
</evidence>
<keyword evidence="6" id="KW-0547">Nucleotide-binding</keyword>
<dbReference type="InterPro" id="IPR003439">
    <property type="entry name" value="ABC_transporter-like_ATP-bd"/>
</dbReference>
<dbReference type="InterPro" id="IPR003593">
    <property type="entry name" value="AAA+_ATPase"/>
</dbReference>
<keyword evidence="3" id="KW-0813">Transport</keyword>
<protein>
    <submittedName>
        <fullName evidence="12">ABC transporter ATP-binding protein</fullName>
    </submittedName>
</protein>
<keyword evidence="13" id="KW-1185">Reference proteome</keyword>
<comment type="subcellular location">
    <subcellularLocation>
        <location evidence="1">Cell membrane</location>
        <topology evidence="1">Peripheral membrane protein</topology>
    </subcellularLocation>
</comment>
<evidence type="ECO:0000256" key="3">
    <source>
        <dbReference type="ARBA" id="ARBA00022448"/>
    </source>
</evidence>
<dbReference type="PANTHER" id="PTHR43553">
    <property type="entry name" value="HEAVY METAL TRANSPORTER"/>
    <property type="match status" value="1"/>
</dbReference>
<gene>
    <name evidence="12" type="ORF">CLAC_11495</name>
</gene>
<evidence type="ECO:0000256" key="7">
    <source>
        <dbReference type="ARBA" id="ARBA00022840"/>
    </source>
</evidence>
<sequence>MVVAMMHSSSAAPETRSSITARNLSFRYAASGAGLHNISFSLNPGRTMLITGPSGCGKSTLLRLINGLIPHFDDGDLHGEILLDSHGLAPTSGAGSMNPAKVPLHRSAEFSATVFQNPRRQFFTDTVITELAFALENAGTDPGRIRNRIDEVARTVGIEDLLGRRLGELSGGQLQQVACACALMPNTGIILFDEPTASLDSEAIATLRELLQLLRSLGKTIVIAEHRIAPLHGLVDDALIIDNGEISASLSAEEFFAISEQQRQAWGLRSLTPVPLPPLPRLHNLSEPETNPTRGLVLDNVVFSRKSPGGALRGIRRDERRILDIDHLVFPAGEVTAVIGPNGTGKTTLGRLICGLEKPQRGGSIRLNGKRLSAAERNRRCQMVMQDVSRQLFSETVAGEIELGAKEPPPTQSLLEQMDLAGLDKRHPRSLSGGQRQRLVIAAAKAQNADVYVFDEPTSGIPWRHLESIAQRLEELATAGAVVIVITHDNELIEAAATRIADLSPFSPHLAFH</sequence>
<evidence type="ECO:0000256" key="4">
    <source>
        <dbReference type="ARBA" id="ARBA00022475"/>
    </source>
</evidence>
<dbReference type="Pfam" id="PF00005">
    <property type="entry name" value="ABC_tran"/>
    <property type="match status" value="2"/>
</dbReference>
<keyword evidence="5" id="KW-0677">Repeat</keyword>
<dbReference type="Proteomes" id="UP000058446">
    <property type="component" value="Chromosome"/>
</dbReference>
<dbReference type="InterPro" id="IPR050095">
    <property type="entry name" value="ECF_ABC_transporter_ATP-bd"/>
</dbReference>
<evidence type="ECO:0000256" key="2">
    <source>
        <dbReference type="ARBA" id="ARBA00005417"/>
    </source>
</evidence>
<evidence type="ECO:0000256" key="9">
    <source>
        <dbReference type="ARBA" id="ARBA00023136"/>
    </source>
</evidence>
<keyword evidence="4" id="KW-1003">Cell membrane</keyword>
<accession>A0A0K2H2K7</accession>
<evidence type="ECO:0000256" key="10">
    <source>
        <dbReference type="ARBA" id="ARBA00025157"/>
    </source>
</evidence>
<reference evidence="12 13" key="1">
    <citation type="submission" date="2013-10" db="EMBL/GenBank/DDBJ databases">
        <title>Complete genome sequence of Corynebacterium lactis DSM 45799(T), isolated from raw cow milk.</title>
        <authorList>
            <person name="Ruckert C."/>
            <person name="Albersmeier A."/>
            <person name="Lipski A."/>
            <person name="Kalinowski J."/>
        </authorList>
    </citation>
    <scope>NUCLEOTIDE SEQUENCE [LARGE SCALE GENOMIC DNA]</scope>
    <source>
        <strain evidence="12 13">RW2-5</strain>
    </source>
</reference>
<dbReference type="SMART" id="SM00382">
    <property type="entry name" value="AAA"/>
    <property type="match status" value="2"/>
</dbReference>
<keyword evidence="9" id="KW-0472">Membrane</keyword>
<dbReference type="InterPro" id="IPR015856">
    <property type="entry name" value="ABC_transpr_CbiO/EcfA_su"/>
</dbReference>
<dbReference type="InterPro" id="IPR027417">
    <property type="entry name" value="P-loop_NTPase"/>
</dbReference>
<keyword evidence="7 12" id="KW-0067">ATP-binding</keyword>
<dbReference type="EMBL" id="CP006841">
    <property type="protein sequence ID" value="ALA68193.1"/>
    <property type="molecule type" value="Genomic_DNA"/>
</dbReference>
<proteinExistence type="inferred from homology"/>
<dbReference type="PANTHER" id="PTHR43553:SF23">
    <property type="entry name" value="ABC TRANSPORTER ATP-BINDING COMPONENT"/>
    <property type="match status" value="1"/>
</dbReference>
<evidence type="ECO:0000256" key="6">
    <source>
        <dbReference type="ARBA" id="ARBA00022741"/>
    </source>
</evidence>
<organism evidence="12 13">
    <name type="scientific">Corynebacterium lactis RW2-5</name>
    <dbReference type="NCBI Taxonomy" id="1408189"/>
    <lineage>
        <taxon>Bacteria</taxon>
        <taxon>Bacillati</taxon>
        <taxon>Actinomycetota</taxon>
        <taxon>Actinomycetes</taxon>
        <taxon>Mycobacteriales</taxon>
        <taxon>Corynebacteriaceae</taxon>
        <taxon>Corynebacterium</taxon>
    </lineage>
</organism>
<dbReference type="KEGG" id="clw:CLAC_11495"/>
<dbReference type="GO" id="GO:0042626">
    <property type="term" value="F:ATPase-coupled transmembrane transporter activity"/>
    <property type="evidence" value="ECO:0007669"/>
    <property type="project" value="TreeGrafter"/>
</dbReference>
<keyword evidence="8" id="KW-1278">Translocase</keyword>
<comment type="function">
    <text evidence="10">Probably part of an ABC transporter complex. Responsible for energy coupling to the transport system.</text>
</comment>
<feature type="domain" description="ABC transporter" evidence="11">
    <location>
        <begin position="296"/>
        <end position="513"/>
    </location>
</feature>